<name>A0ABY4E6L8_9NEIS</name>
<feature type="signal peptide" evidence="1">
    <location>
        <begin position="1"/>
        <end position="18"/>
    </location>
</feature>
<feature type="chain" id="PRO_5045778684" evidence="1">
    <location>
        <begin position="19"/>
        <end position="128"/>
    </location>
</feature>
<organism evidence="2 3">
    <name type="scientific">Vitreoscilla massiliensis</name>
    <dbReference type="NCBI Taxonomy" id="1689272"/>
    <lineage>
        <taxon>Bacteria</taxon>
        <taxon>Pseudomonadati</taxon>
        <taxon>Pseudomonadota</taxon>
        <taxon>Betaproteobacteria</taxon>
        <taxon>Neisseriales</taxon>
        <taxon>Neisseriaceae</taxon>
        <taxon>Vitreoscilla</taxon>
    </lineage>
</organism>
<proteinExistence type="predicted"/>
<dbReference type="Proteomes" id="UP000832011">
    <property type="component" value="Chromosome"/>
</dbReference>
<dbReference type="RefSeq" id="WP_147645314.1">
    <property type="nucleotide sequence ID" value="NZ_CABKVG010000006.1"/>
</dbReference>
<evidence type="ECO:0000256" key="1">
    <source>
        <dbReference type="SAM" id="SignalP"/>
    </source>
</evidence>
<sequence>MKKFMLWMCLLGATPVFAENTVTEVFNYESLMAQAQANPAELNEKLAHDMVLEIQPKDYKFTTFKNILILSKGEHEADPQKIKLLGLYFDNNSRATLKNSKTVRVSCANNRAKVDQTVLISLEACKVL</sequence>
<protein>
    <submittedName>
        <fullName evidence="2">Uncharacterized protein</fullName>
    </submittedName>
</protein>
<reference evidence="2 3" key="1">
    <citation type="journal article" date="2022" name="Res Sq">
        <title>Evolution of multicellular longitudinally dividing oral cavity symbionts (Neisseriaceae).</title>
        <authorList>
            <person name="Nyongesa S."/>
            <person name="Weber P."/>
            <person name="Bernet E."/>
            <person name="Pullido F."/>
            <person name="Nieckarz M."/>
            <person name="Delaby M."/>
            <person name="Nieves C."/>
            <person name="Viehboeck T."/>
            <person name="Krause N."/>
            <person name="Rivera-Millot A."/>
            <person name="Nakamura A."/>
            <person name="Vischer N."/>
            <person name="VanNieuwenhze M."/>
            <person name="Brun Y."/>
            <person name="Cava F."/>
            <person name="Bulgheresi S."/>
            <person name="Veyrier F."/>
        </authorList>
    </citation>
    <scope>NUCLEOTIDE SEQUENCE [LARGE SCALE GENOMIC DNA]</scope>
    <source>
        <strain evidence="2 3">SN4</strain>
    </source>
</reference>
<gene>
    <name evidence="2" type="ORF">LVJ82_08350</name>
</gene>
<keyword evidence="1" id="KW-0732">Signal</keyword>
<evidence type="ECO:0000313" key="2">
    <source>
        <dbReference type="EMBL" id="UOO90958.1"/>
    </source>
</evidence>
<evidence type="ECO:0000313" key="3">
    <source>
        <dbReference type="Proteomes" id="UP000832011"/>
    </source>
</evidence>
<accession>A0ABY4E6L8</accession>
<dbReference type="EMBL" id="CP091511">
    <property type="protein sequence ID" value="UOO90958.1"/>
    <property type="molecule type" value="Genomic_DNA"/>
</dbReference>
<keyword evidence="3" id="KW-1185">Reference proteome</keyword>